<reference evidence="2 3" key="1">
    <citation type="submission" date="2021-06" db="EMBL/GenBank/DDBJ databases">
        <title>Genome sequence of Babesia caballi.</title>
        <authorList>
            <person name="Yamagishi J."/>
            <person name="Kidaka T."/>
            <person name="Ochi A."/>
        </authorList>
    </citation>
    <scope>NUCLEOTIDE SEQUENCE [LARGE SCALE GENOMIC DNA]</scope>
    <source>
        <strain evidence="2">USDA-D6B2</strain>
    </source>
</reference>
<dbReference type="GeneID" id="94193433"/>
<comment type="caution">
    <text evidence="2">The sequence shown here is derived from an EMBL/GenBank/DDBJ whole genome shotgun (WGS) entry which is preliminary data.</text>
</comment>
<proteinExistence type="predicted"/>
<sequence>MSGCQHNSSSCNHFQKCGQPGNLSPLQAFLTDNLKGFHVAQKSDPLSLNHLDNHPSGYMCHVPMGFDGKLCADASSGVHIVYALKPFCESSTSALRQLSEKLGCLTNRTPRTLGDLFGFMWHLNGQLFKTRPKLGDLINKFFAAYNLGSSPSITSGADRYIALTKLWKGMAKSSSHANSIPLSLSLESMAPAIPFLYQLFMAKDTDFLPGALFDLTKHCHKWDRRGQLRHESHSSGKSCPNPNDLWSLYQGLTATARQNKDIYEDCRKGNCGGYLYPLTHTFGSTFAPKHASTYLSWFLYLADDLETGLKEILERFKGLECTNCDKCSSGTHGSDSCKCPSLVECADVLPVLYDYGFSFNNAYLLKGWKNSGGKLQADTPNNRTCGKFSNQLSAVLASTQETPLLRLLHSIDDFLYLFRFYFWYNLSAIWMLYLCIILYPLFFMLDTLHIRSHLCFSSAHILPPIGLLTAGKAQALMKLTYFLP</sequence>
<dbReference type="RefSeq" id="XP_067714021.1">
    <property type="nucleotide sequence ID" value="XM_067857920.1"/>
</dbReference>
<protein>
    <submittedName>
        <fullName evidence="2">Extracellular matrix-binding ebh</fullName>
    </submittedName>
</protein>
<evidence type="ECO:0000313" key="3">
    <source>
        <dbReference type="Proteomes" id="UP001497744"/>
    </source>
</evidence>
<dbReference type="AlphaFoldDB" id="A0AAV4LR26"/>
<evidence type="ECO:0000313" key="2">
    <source>
        <dbReference type="EMBL" id="GIX61950.1"/>
    </source>
</evidence>
<evidence type="ECO:0000256" key="1">
    <source>
        <dbReference type="SAM" id="Phobius"/>
    </source>
</evidence>
<keyword evidence="1" id="KW-0472">Membrane</keyword>
<gene>
    <name evidence="2" type="ORF">BcabD6B2_13850</name>
</gene>
<dbReference type="Proteomes" id="UP001497744">
    <property type="component" value="Unassembled WGS sequence"/>
</dbReference>
<name>A0AAV4LR26_BABCB</name>
<keyword evidence="3" id="KW-1185">Reference proteome</keyword>
<dbReference type="EMBL" id="BPLF01000001">
    <property type="protein sequence ID" value="GIX61950.1"/>
    <property type="molecule type" value="Genomic_DNA"/>
</dbReference>
<organism evidence="2 3">
    <name type="scientific">Babesia caballi</name>
    <dbReference type="NCBI Taxonomy" id="5871"/>
    <lineage>
        <taxon>Eukaryota</taxon>
        <taxon>Sar</taxon>
        <taxon>Alveolata</taxon>
        <taxon>Apicomplexa</taxon>
        <taxon>Aconoidasida</taxon>
        <taxon>Piroplasmida</taxon>
        <taxon>Babesiidae</taxon>
        <taxon>Babesia</taxon>
    </lineage>
</organism>
<keyword evidence="1" id="KW-0812">Transmembrane</keyword>
<accession>A0AAV4LR26</accession>
<feature type="transmembrane region" description="Helical" evidence="1">
    <location>
        <begin position="421"/>
        <end position="442"/>
    </location>
</feature>
<keyword evidence="1" id="KW-1133">Transmembrane helix</keyword>